<dbReference type="EMBL" id="HACA01018558">
    <property type="protein sequence ID" value="CDW35919.1"/>
    <property type="molecule type" value="Transcribed_RNA"/>
</dbReference>
<evidence type="ECO:0000313" key="1">
    <source>
        <dbReference type="EMBL" id="CDW35920.1"/>
    </source>
</evidence>
<reference evidence="1" key="1">
    <citation type="submission" date="2014-05" db="EMBL/GenBank/DDBJ databases">
        <authorList>
            <person name="Chronopoulou M."/>
        </authorList>
    </citation>
    <scope>NUCLEOTIDE SEQUENCE</scope>
    <source>
        <tissue evidence="1">Whole organism</tissue>
    </source>
</reference>
<sequence length="76" mass="8884">MKGPPYPIIRGSFSRKRLLHYLNRITDTCAPASTRKLIKFELSIMKKKFYGLFTISVPCNRGQFNFFKRVHTNTNS</sequence>
<name>A0A0K2UD12_LEPSM</name>
<dbReference type="EMBL" id="HACA01018559">
    <property type="protein sequence ID" value="CDW35920.1"/>
    <property type="molecule type" value="Transcribed_RNA"/>
</dbReference>
<proteinExistence type="predicted"/>
<dbReference type="AlphaFoldDB" id="A0A0K2UD12"/>
<accession>A0A0K2UD12</accession>
<organism evidence="1">
    <name type="scientific">Lepeophtheirus salmonis</name>
    <name type="common">Salmon louse</name>
    <name type="synonym">Caligus salmonis</name>
    <dbReference type="NCBI Taxonomy" id="72036"/>
    <lineage>
        <taxon>Eukaryota</taxon>
        <taxon>Metazoa</taxon>
        <taxon>Ecdysozoa</taxon>
        <taxon>Arthropoda</taxon>
        <taxon>Crustacea</taxon>
        <taxon>Multicrustacea</taxon>
        <taxon>Hexanauplia</taxon>
        <taxon>Copepoda</taxon>
        <taxon>Siphonostomatoida</taxon>
        <taxon>Caligidae</taxon>
        <taxon>Lepeophtheirus</taxon>
    </lineage>
</organism>
<protein>
    <submittedName>
        <fullName evidence="1">Uncharacterized protein</fullName>
    </submittedName>
</protein>